<evidence type="ECO:0000259" key="9">
    <source>
        <dbReference type="Pfam" id="PF06144"/>
    </source>
</evidence>
<dbReference type="Proteomes" id="UP000198806">
    <property type="component" value="Unassembled WGS sequence"/>
</dbReference>
<keyword evidence="12" id="KW-1185">Reference proteome</keyword>
<feature type="domain" description="DNA polymerase III delta subunit-like C-terminal" evidence="10">
    <location>
        <begin position="204"/>
        <end position="322"/>
    </location>
</feature>
<comment type="catalytic activity">
    <reaction evidence="8">
        <text>DNA(n) + a 2'-deoxyribonucleoside 5'-triphosphate = DNA(n+1) + diphosphate</text>
        <dbReference type="Rhea" id="RHEA:22508"/>
        <dbReference type="Rhea" id="RHEA-COMP:17339"/>
        <dbReference type="Rhea" id="RHEA-COMP:17340"/>
        <dbReference type="ChEBI" id="CHEBI:33019"/>
        <dbReference type="ChEBI" id="CHEBI:61560"/>
        <dbReference type="ChEBI" id="CHEBI:173112"/>
        <dbReference type="EC" id="2.7.7.7"/>
    </reaction>
</comment>
<dbReference type="Pfam" id="PF06144">
    <property type="entry name" value="DNA_pol3_delta"/>
    <property type="match status" value="1"/>
</dbReference>
<dbReference type="RefSeq" id="WP_091684409.1">
    <property type="nucleotide sequence ID" value="NZ_BAABFM010000079.1"/>
</dbReference>
<evidence type="ECO:0000256" key="5">
    <source>
        <dbReference type="ARBA" id="ARBA00022705"/>
    </source>
</evidence>
<feature type="domain" description="DNA polymerase III delta N-terminal" evidence="9">
    <location>
        <begin position="17"/>
        <end position="125"/>
    </location>
</feature>
<dbReference type="InterPro" id="IPR008921">
    <property type="entry name" value="DNA_pol3_clamp-load_cplx_C"/>
</dbReference>
<dbReference type="GO" id="GO:0006261">
    <property type="term" value="P:DNA-templated DNA replication"/>
    <property type="evidence" value="ECO:0007669"/>
    <property type="project" value="TreeGrafter"/>
</dbReference>
<name>A0A1I5CWK6_9FIRM</name>
<dbReference type="OrthoDB" id="9775929at2"/>
<dbReference type="GO" id="GO:0003887">
    <property type="term" value="F:DNA-directed DNA polymerase activity"/>
    <property type="evidence" value="ECO:0007669"/>
    <property type="project" value="UniProtKB-KW"/>
</dbReference>
<evidence type="ECO:0000256" key="2">
    <source>
        <dbReference type="ARBA" id="ARBA00017703"/>
    </source>
</evidence>
<organism evidence="11 12">
    <name type="scientific">Anaerocolumna aminovalerica</name>
    <dbReference type="NCBI Taxonomy" id="1527"/>
    <lineage>
        <taxon>Bacteria</taxon>
        <taxon>Bacillati</taxon>
        <taxon>Bacillota</taxon>
        <taxon>Clostridia</taxon>
        <taxon>Lachnospirales</taxon>
        <taxon>Lachnospiraceae</taxon>
        <taxon>Anaerocolumna</taxon>
    </lineage>
</organism>
<dbReference type="InterPro" id="IPR027417">
    <property type="entry name" value="P-loop_NTPase"/>
</dbReference>
<evidence type="ECO:0000259" key="10">
    <source>
        <dbReference type="Pfam" id="PF21694"/>
    </source>
</evidence>
<proteinExistence type="inferred from homology"/>
<dbReference type="GO" id="GO:0009360">
    <property type="term" value="C:DNA polymerase III complex"/>
    <property type="evidence" value="ECO:0007669"/>
    <property type="project" value="InterPro"/>
</dbReference>
<dbReference type="STRING" id="1527.SAMN04489757_10471"/>
<dbReference type="Pfam" id="PF21694">
    <property type="entry name" value="DNA_pol3_delta_C"/>
    <property type="match status" value="1"/>
</dbReference>
<keyword evidence="6" id="KW-0239">DNA-directed DNA polymerase</keyword>
<accession>A0A1I5CWK6</accession>
<dbReference type="GO" id="GO:0003677">
    <property type="term" value="F:DNA binding"/>
    <property type="evidence" value="ECO:0007669"/>
    <property type="project" value="InterPro"/>
</dbReference>
<dbReference type="SUPFAM" id="SSF52540">
    <property type="entry name" value="P-loop containing nucleoside triphosphate hydrolases"/>
    <property type="match status" value="1"/>
</dbReference>
<evidence type="ECO:0000256" key="6">
    <source>
        <dbReference type="ARBA" id="ARBA00022932"/>
    </source>
</evidence>
<dbReference type="EMBL" id="FOWD01000004">
    <property type="protein sequence ID" value="SFN91342.1"/>
    <property type="molecule type" value="Genomic_DNA"/>
</dbReference>
<dbReference type="NCBIfam" id="TIGR01128">
    <property type="entry name" value="holA"/>
    <property type="match status" value="1"/>
</dbReference>
<evidence type="ECO:0000256" key="4">
    <source>
        <dbReference type="ARBA" id="ARBA00022695"/>
    </source>
</evidence>
<evidence type="ECO:0000313" key="11">
    <source>
        <dbReference type="EMBL" id="SFN91342.1"/>
    </source>
</evidence>
<evidence type="ECO:0000313" key="12">
    <source>
        <dbReference type="Proteomes" id="UP000198806"/>
    </source>
</evidence>
<evidence type="ECO:0000256" key="3">
    <source>
        <dbReference type="ARBA" id="ARBA00022679"/>
    </source>
</evidence>
<dbReference type="PANTHER" id="PTHR34388:SF1">
    <property type="entry name" value="DNA POLYMERASE III SUBUNIT DELTA"/>
    <property type="match status" value="1"/>
</dbReference>
<keyword evidence="3" id="KW-0808">Transferase</keyword>
<dbReference type="AlphaFoldDB" id="A0A1I5CWK6"/>
<dbReference type="SUPFAM" id="SSF48019">
    <property type="entry name" value="post-AAA+ oligomerization domain-like"/>
    <property type="match status" value="1"/>
</dbReference>
<reference evidence="11 12" key="1">
    <citation type="submission" date="2016-10" db="EMBL/GenBank/DDBJ databases">
        <authorList>
            <person name="de Groot N.N."/>
        </authorList>
    </citation>
    <scope>NUCLEOTIDE SEQUENCE [LARGE SCALE GENOMIC DNA]</scope>
    <source>
        <strain evidence="11 12">DSM 1283</strain>
    </source>
</reference>
<evidence type="ECO:0000256" key="7">
    <source>
        <dbReference type="ARBA" id="ARBA00034754"/>
    </source>
</evidence>
<sequence length="326" mass="37287">MKNIKEHIKLNQFKTVYLLCGTEVYLKKLYKDKLKTAILGDGDQMNYSYFEGKGIDTAEVISVANTMPFFSDRRLILIENSGFFKNQSNLADYMGSIPETTHIVFVESEVDKRNRLYKAVKNIGTISEMNAMDEKNLKLWVATLLDKENKKITEDTILYLLNKVGSDMENIQNEVEKLICYAYDREIIAKEDVDEVCTAQITGKIFLMVDAIGSRQQKKALDLYYDLLSLKEKPMSILFLVTRQFNILVQVKNLLSLGYHNDVISQKTGLMPFTINKYVNQSKNFTMETLVNALKSCADIEERIKTGRLIDKIGVELLIVKYSSAA</sequence>
<dbReference type="PANTHER" id="PTHR34388">
    <property type="entry name" value="DNA POLYMERASE III SUBUNIT DELTA"/>
    <property type="match status" value="1"/>
</dbReference>
<evidence type="ECO:0000256" key="1">
    <source>
        <dbReference type="ARBA" id="ARBA00012417"/>
    </source>
</evidence>
<protein>
    <recommendedName>
        <fullName evidence="2">DNA polymerase III subunit delta</fullName>
        <ecNumber evidence="1">2.7.7.7</ecNumber>
    </recommendedName>
</protein>
<comment type="similarity">
    <text evidence="7">Belongs to the DNA polymerase HolA subunit family.</text>
</comment>
<dbReference type="InterPro" id="IPR048466">
    <property type="entry name" value="DNA_pol3_delta-like_C"/>
</dbReference>
<evidence type="ECO:0000256" key="8">
    <source>
        <dbReference type="ARBA" id="ARBA00049244"/>
    </source>
</evidence>
<dbReference type="InterPro" id="IPR010372">
    <property type="entry name" value="DNA_pol3_delta_N"/>
</dbReference>
<keyword evidence="4" id="KW-0548">Nucleotidyltransferase</keyword>
<dbReference type="EC" id="2.7.7.7" evidence="1"/>
<dbReference type="InterPro" id="IPR005790">
    <property type="entry name" value="DNA_polIII_delta"/>
</dbReference>
<gene>
    <name evidence="11" type="ORF">SAMN04489757_10471</name>
</gene>
<keyword evidence="5" id="KW-0235">DNA replication</keyword>
<dbReference type="Gene3D" id="1.20.272.10">
    <property type="match status" value="1"/>
</dbReference>
<dbReference type="Gene3D" id="3.40.50.300">
    <property type="entry name" value="P-loop containing nucleotide triphosphate hydrolases"/>
    <property type="match status" value="1"/>
</dbReference>
<dbReference type="Gene3D" id="1.10.8.60">
    <property type="match status" value="1"/>
</dbReference>